<dbReference type="RefSeq" id="WP_200326359.1">
    <property type="nucleotide sequence ID" value="NZ_JAENJH010000021.1"/>
</dbReference>
<reference evidence="3" key="1">
    <citation type="submission" date="2020-12" db="EMBL/GenBank/DDBJ databases">
        <title>Prauserella sp. ASG 168, a novel actinomycete isolated from cave rock.</title>
        <authorList>
            <person name="Suriyachadkun C."/>
        </authorList>
    </citation>
    <scope>NUCLEOTIDE SEQUENCE</scope>
    <source>
        <strain evidence="3">ASG 168</strain>
    </source>
</reference>
<dbReference type="Gene3D" id="3.40.190.170">
    <property type="entry name" value="Bacterial extracellular solute-binding protein, family 7"/>
    <property type="match status" value="1"/>
</dbReference>
<proteinExistence type="predicted"/>
<sequence>MRRRMLTGTAVLATLCLALNACSGTEVPTTKETIDLRFGDYLTSGHPTRDAWSEPFIEELEKRADDTIDINVDYIGGGELVGATSTYDALQDGVIDMGSLVSNYISDYLPIAGIAEVPGALQDDSIQGSAALIKFLRNHAMGEFADQNMRPVMAYAVDPYNLVTSDTELEHPSDLNGLIVRGGGGALNDSIQALGASPVQMSVADTYMSLDRGVIDGSALGGVSIASYDLFDVAGYATRNLKVGSASLIYAVNDDWWQSLSPKAQRIVEEAAAAVQRSAPPEVYDVEQKSYEEAADAGMTVYDVPNPGEWESAYQHIADEWATRMTESGKDGEALMAAWRGYLDDAAQS</sequence>
<dbReference type="InterPro" id="IPR018389">
    <property type="entry name" value="DctP_fam"/>
</dbReference>
<keyword evidence="1 2" id="KW-0732">Signal</keyword>
<gene>
    <name evidence="3" type="primary">dctP</name>
    <name evidence="3" type="ORF">JHE00_34395</name>
</gene>
<organism evidence="3 4">
    <name type="scientific">Prauserella cavernicola</name>
    <dbReference type="NCBI Taxonomy" id="2800127"/>
    <lineage>
        <taxon>Bacteria</taxon>
        <taxon>Bacillati</taxon>
        <taxon>Actinomycetota</taxon>
        <taxon>Actinomycetes</taxon>
        <taxon>Pseudonocardiales</taxon>
        <taxon>Pseudonocardiaceae</taxon>
        <taxon>Prauserella</taxon>
    </lineage>
</organism>
<accession>A0A934V8A2</accession>
<evidence type="ECO:0000256" key="1">
    <source>
        <dbReference type="ARBA" id="ARBA00022729"/>
    </source>
</evidence>
<dbReference type="EMBL" id="JAENJH010000021">
    <property type="protein sequence ID" value="MBK1789447.1"/>
    <property type="molecule type" value="Genomic_DNA"/>
</dbReference>
<dbReference type="Proteomes" id="UP000635245">
    <property type="component" value="Unassembled WGS sequence"/>
</dbReference>
<dbReference type="NCBIfam" id="NF037995">
    <property type="entry name" value="TRAP_S1"/>
    <property type="match status" value="1"/>
</dbReference>
<dbReference type="Pfam" id="PF03480">
    <property type="entry name" value="DctP"/>
    <property type="match status" value="1"/>
</dbReference>
<dbReference type="GO" id="GO:0055085">
    <property type="term" value="P:transmembrane transport"/>
    <property type="evidence" value="ECO:0007669"/>
    <property type="project" value="InterPro"/>
</dbReference>
<dbReference type="PANTHER" id="PTHR33376:SF15">
    <property type="entry name" value="BLL6794 PROTEIN"/>
    <property type="match status" value="1"/>
</dbReference>
<evidence type="ECO:0000313" key="4">
    <source>
        <dbReference type="Proteomes" id="UP000635245"/>
    </source>
</evidence>
<evidence type="ECO:0000256" key="2">
    <source>
        <dbReference type="SAM" id="SignalP"/>
    </source>
</evidence>
<name>A0A934V8A2_9PSEU</name>
<feature type="signal peptide" evidence="2">
    <location>
        <begin position="1"/>
        <end position="21"/>
    </location>
</feature>
<keyword evidence="4" id="KW-1185">Reference proteome</keyword>
<feature type="chain" id="PRO_5038714151" evidence="2">
    <location>
        <begin position="22"/>
        <end position="349"/>
    </location>
</feature>
<dbReference type="AlphaFoldDB" id="A0A934V8A2"/>
<evidence type="ECO:0000313" key="3">
    <source>
        <dbReference type="EMBL" id="MBK1789447.1"/>
    </source>
</evidence>
<protein>
    <submittedName>
        <fullName evidence="3">TRAP transporter substrate-binding protein DctP</fullName>
    </submittedName>
</protein>
<dbReference type="InterPro" id="IPR038404">
    <property type="entry name" value="TRAP_DctP_sf"/>
</dbReference>
<comment type="caution">
    <text evidence="3">The sequence shown here is derived from an EMBL/GenBank/DDBJ whole genome shotgun (WGS) entry which is preliminary data.</text>
</comment>
<dbReference type="PANTHER" id="PTHR33376">
    <property type="match status" value="1"/>
</dbReference>